<dbReference type="RefSeq" id="WP_250338483.1">
    <property type="nucleotide sequence ID" value="NZ_CP063231.1"/>
</dbReference>
<dbReference type="EMBL" id="CP063231">
    <property type="protein sequence ID" value="URL57646.1"/>
    <property type="molecule type" value="Genomic_DNA"/>
</dbReference>
<evidence type="ECO:0000259" key="3">
    <source>
        <dbReference type="Pfam" id="PF14534"/>
    </source>
</evidence>
<organism evidence="4 5">
    <name type="scientific">Luteibacter flocculans</name>
    <dbReference type="NCBI Taxonomy" id="2780091"/>
    <lineage>
        <taxon>Bacteria</taxon>
        <taxon>Pseudomonadati</taxon>
        <taxon>Pseudomonadota</taxon>
        <taxon>Gammaproteobacteria</taxon>
        <taxon>Lysobacterales</taxon>
        <taxon>Rhodanobacteraceae</taxon>
        <taxon>Luteibacter</taxon>
    </lineage>
</organism>
<feature type="compositionally biased region" description="Pro residues" evidence="1">
    <location>
        <begin position="137"/>
        <end position="163"/>
    </location>
</feature>
<evidence type="ECO:0000256" key="2">
    <source>
        <dbReference type="SAM" id="SignalP"/>
    </source>
</evidence>
<dbReference type="InterPro" id="IPR032710">
    <property type="entry name" value="NTF2-like_dom_sf"/>
</dbReference>
<feature type="chain" id="PRO_5046604073" evidence="2">
    <location>
        <begin position="23"/>
        <end position="163"/>
    </location>
</feature>
<reference evidence="4" key="1">
    <citation type="submission" date="2020-10" db="EMBL/GenBank/DDBJ databases">
        <title>Whole-genome sequence of Luteibacter sp. EIF3.</title>
        <authorList>
            <person name="Friedrich I."/>
            <person name="Hertel R."/>
            <person name="Daniel R."/>
        </authorList>
    </citation>
    <scope>NUCLEOTIDE SEQUENCE</scope>
    <source>
        <strain evidence="4">EIF3</strain>
    </source>
</reference>
<evidence type="ECO:0000313" key="5">
    <source>
        <dbReference type="Proteomes" id="UP001056681"/>
    </source>
</evidence>
<dbReference type="Proteomes" id="UP001056681">
    <property type="component" value="Chromosome"/>
</dbReference>
<keyword evidence="2" id="KW-0732">Signal</keyword>
<feature type="domain" description="DUF4440" evidence="3">
    <location>
        <begin position="29"/>
        <end position="130"/>
    </location>
</feature>
<dbReference type="InterPro" id="IPR027843">
    <property type="entry name" value="DUF4440"/>
</dbReference>
<dbReference type="InterPro" id="IPR006311">
    <property type="entry name" value="TAT_signal"/>
</dbReference>
<evidence type="ECO:0000313" key="4">
    <source>
        <dbReference type="EMBL" id="URL57646.1"/>
    </source>
</evidence>
<dbReference type="Gene3D" id="3.10.450.50">
    <property type="match status" value="1"/>
</dbReference>
<name>A0ABY4T4E0_9GAMM</name>
<accession>A0ABY4T4E0</accession>
<evidence type="ECO:0000256" key="1">
    <source>
        <dbReference type="SAM" id="MobiDB-lite"/>
    </source>
</evidence>
<sequence length="163" mass="17229">MSRSRMALLSLALLSAAGTVSAAESTPEAAVARYMKAEHDFDVPALRAILLPQFVEVSPRGEVDEHDAVLGFYAPDKKSEMPPTSFEDVKTRTHGNSAFVTGTVVFAMKGMQRRLTLGASVVKGPDGWRMASAQYTPVPPKTPPPPPVAPQPPTPPPAPTPGG</sequence>
<feature type="region of interest" description="Disordered" evidence="1">
    <location>
        <begin position="130"/>
        <end position="163"/>
    </location>
</feature>
<protein>
    <submittedName>
        <fullName evidence="4">Nuclear transport factor 2 family protein</fullName>
    </submittedName>
</protein>
<proteinExistence type="predicted"/>
<feature type="signal peptide" evidence="2">
    <location>
        <begin position="1"/>
        <end position="22"/>
    </location>
</feature>
<dbReference type="SUPFAM" id="SSF54427">
    <property type="entry name" value="NTF2-like"/>
    <property type="match status" value="1"/>
</dbReference>
<keyword evidence="5" id="KW-1185">Reference proteome</keyword>
<dbReference type="Pfam" id="PF14534">
    <property type="entry name" value="DUF4440"/>
    <property type="match status" value="1"/>
</dbReference>
<gene>
    <name evidence="4" type="ORF">IM816_13590</name>
</gene>
<dbReference type="PROSITE" id="PS51318">
    <property type="entry name" value="TAT"/>
    <property type="match status" value="1"/>
</dbReference>